<dbReference type="STRING" id="1108045.GORHZ_121_00170"/>
<dbReference type="SMART" id="SM00421">
    <property type="entry name" value="HTH_LUXR"/>
    <property type="match status" value="1"/>
</dbReference>
<proteinExistence type="predicted"/>
<dbReference type="Proteomes" id="UP000008363">
    <property type="component" value="Unassembled WGS sequence"/>
</dbReference>
<evidence type="ECO:0000313" key="2">
    <source>
        <dbReference type="EMBL" id="GAB91024.1"/>
    </source>
</evidence>
<dbReference type="eggNOG" id="COG2197">
    <property type="taxonomic scope" value="Bacteria"/>
</dbReference>
<protein>
    <recommendedName>
        <fullName evidence="1">HTH luxR-type domain-containing protein</fullName>
    </recommendedName>
</protein>
<dbReference type="SUPFAM" id="SSF46894">
    <property type="entry name" value="C-terminal effector domain of the bipartite response regulators"/>
    <property type="match status" value="1"/>
</dbReference>
<dbReference type="InterPro" id="IPR000792">
    <property type="entry name" value="Tscrpt_reg_LuxR_C"/>
</dbReference>
<dbReference type="GO" id="GO:0006355">
    <property type="term" value="P:regulation of DNA-templated transcription"/>
    <property type="evidence" value="ECO:0007669"/>
    <property type="project" value="InterPro"/>
</dbReference>
<keyword evidence="3" id="KW-1185">Reference proteome</keyword>
<dbReference type="InterPro" id="IPR016032">
    <property type="entry name" value="Sig_transdc_resp-reg_C-effctor"/>
</dbReference>
<dbReference type="RefSeq" id="WP_006334278.1">
    <property type="nucleotide sequence ID" value="NZ_BAHC01000121.1"/>
</dbReference>
<accession>K6WWT0</accession>
<name>K6WWT0_9ACTN</name>
<dbReference type="GO" id="GO:0003677">
    <property type="term" value="F:DNA binding"/>
    <property type="evidence" value="ECO:0007669"/>
    <property type="project" value="InterPro"/>
</dbReference>
<evidence type="ECO:0000313" key="3">
    <source>
        <dbReference type="Proteomes" id="UP000008363"/>
    </source>
</evidence>
<dbReference type="AlphaFoldDB" id="K6WWT0"/>
<evidence type="ECO:0000259" key="1">
    <source>
        <dbReference type="SMART" id="SM00421"/>
    </source>
</evidence>
<dbReference type="EMBL" id="BAHC01000121">
    <property type="protein sequence ID" value="GAB91024.1"/>
    <property type="molecule type" value="Genomic_DNA"/>
</dbReference>
<dbReference type="InterPro" id="IPR036388">
    <property type="entry name" value="WH-like_DNA-bd_sf"/>
</dbReference>
<sequence length="150" mass="16244">MNPLPSQHRTPSLLSDREIEVLTQWLVCDSKREVGQALFISAATVQTHLARIRGKYEDAGRPAGTKIALLIRAIEDGYITLNEVAQRVDGVMPAESEVPMAAGAEGDIAPRLCHSLDAARRDRGVRVIAHRAPAPTIPARTVPVSPSPLR</sequence>
<reference evidence="2 3" key="1">
    <citation type="submission" date="2012-08" db="EMBL/GenBank/DDBJ databases">
        <title>Whole genome shotgun sequence of Gordonia rhizosphera NBRC 16068.</title>
        <authorList>
            <person name="Takarada H."/>
            <person name="Isaki S."/>
            <person name="Hosoyama A."/>
            <person name="Tsuchikane K."/>
            <person name="Katsumata H."/>
            <person name="Baba S."/>
            <person name="Ohji S."/>
            <person name="Yamazaki S."/>
            <person name="Fujita N."/>
        </authorList>
    </citation>
    <scope>NUCLEOTIDE SEQUENCE [LARGE SCALE GENOMIC DNA]</scope>
    <source>
        <strain evidence="2 3">NBRC 16068</strain>
    </source>
</reference>
<dbReference type="Pfam" id="PF00196">
    <property type="entry name" value="GerE"/>
    <property type="match status" value="1"/>
</dbReference>
<dbReference type="Gene3D" id="1.10.10.10">
    <property type="entry name" value="Winged helix-like DNA-binding domain superfamily/Winged helix DNA-binding domain"/>
    <property type="match status" value="1"/>
</dbReference>
<gene>
    <name evidence="2" type="ORF">GORHZ_121_00170</name>
</gene>
<comment type="caution">
    <text evidence="2">The sequence shown here is derived from an EMBL/GenBank/DDBJ whole genome shotgun (WGS) entry which is preliminary data.</text>
</comment>
<feature type="domain" description="HTH luxR-type" evidence="1">
    <location>
        <begin position="11"/>
        <end position="68"/>
    </location>
</feature>
<organism evidence="2 3">
    <name type="scientific">Gordonia rhizosphera NBRC 16068</name>
    <dbReference type="NCBI Taxonomy" id="1108045"/>
    <lineage>
        <taxon>Bacteria</taxon>
        <taxon>Bacillati</taxon>
        <taxon>Actinomycetota</taxon>
        <taxon>Actinomycetes</taxon>
        <taxon>Mycobacteriales</taxon>
        <taxon>Gordoniaceae</taxon>
        <taxon>Gordonia</taxon>
    </lineage>
</organism>
<dbReference type="OrthoDB" id="3171335at2"/>